<feature type="compositionally biased region" description="Low complexity" evidence="1">
    <location>
        <begin position="246"/>
        <end position="267"/>
    </location>
</feature>
<feature type="signal peptide" evidence="2">
    <location>
        <begin position="1"/>
        <end position="22"/>
    </location>
</feature>
<protein>
    <submittedName>
        <fullName evidence="3">Uncharacterized protein</fullName>
    </submittedName>
</protein>
<reference evidence="3 4" key="1">
    <citation type="submission" date="2017-03" db="EMBL/GenBank/DDBJ databases">
        <title>An alternative strategy for trypanosome survival in the mammalian bloodstream revealed through genome and transcriptome analysis of the ubiquitous bovine parasite Trypanosoma (Megatrypanum) theileri.</title>
        <authorList>
            <person name="Kelly S."/>
            <person name="Ivens A."/>
            <person name="Mott A."/>
            <person name="O'Neill E."/>
            <person name="Emms D."/>
            <person name="Macleod O."/>
            <person name="Voorheis P."/>
            <person name="Matthews J."/>
            <person name="Matthews K."/>
            <person name="Carrington M."/>
        </authorList>
    </citation>
    <scope>NUCLEOTIDE SEQUENCE [LARGE SCALE GENOMIC DNA]</scope>
    <source>
        <strain evidence="3">Edinburgh</strain>
    </source>
</reference>
<dbReference type="EMBL" id="NBCO01000057">
    <property type="protein sequence ID" value="ORC83790.1"/>
    <property type="molecule type" value="Genomic_DNA"/>
</dbReference>
<keyword evidence="4" id="KW-1185">Reference proteome</keyword>
<dbReference type="GeneID" id="39990637"/>
<feature type="region of interest" description="Disordered" evidence="1">
    <location>
        <begin position="32"/>
        <end position="279"/>
    </location>
</feature>
<gene>
    <name evidence="3" type="ORF">TM35_000571180</name>
</gene>
<feature type="compositionally biased region" description="Polar residues" evidence="1">
    <location>
        <begin position="193"/>
        <end position="240"/>
    </location>
</feature>
<dbReference type="VEuPathDB" id="TriTrypDB:TM35_000571180"/>
<feature type="compositionally biased region" description="Polar residues" evidence="1">
    <location>
        <begin position="120"/>
        <end position="132"/>
    </location>
</feature>
<accession>A0A1X0NI80</accession>
<evidence type="ECO:0000313" key="4">
    <source>
        <dbReference type="Proteomes" id="UP000192257"/>
    </source>
</evidence>
<name>A0A1X0NI80_9TRYP</name>
<feature type="compositionally biased region" description="Polar residues" evidence="1">
    <location>
        <begin position="39"/>
        <end position="50"/>
    </location>
</feature>
<organism evidence="3 4">
    <name type="scientific">Trypanosoma theileri</name>
    <dbReference type="NCBI Taxonomy" id="67003"/>
    <lineage>
        <taxon>Eukaryota</taxon>
        <taxon>Discoba</taxon>
        <taxon>Euglenozoa</taxon>
        <taxon>Kinetoplastea</taxon>
        <taxon>Metakinetoplastina</taxon>
        <taxon>Trypanosomatida</taxon>
        <taxon>Trypanosomatidae</taxon>
        <taxon>Trypanosoma</taxon>
    </lineage>
</organism>
<dbReference type="Proteomes" id="UP000192257">
    <property type="component" value="Unassembled WGS sequence"/>
</dbReference>
<feature type="chain" id="PRO_5012642642" evidence="2">
    <location>
        <begin position="23"/>
        <end position="302"/>
    </location>
</feature>
<dbReference type="AlphaFoldDB" id="A0A1X0NI80"/>
<evidence type="ECO:0000256" key="2">
    <source>
        <dbReference type="SAM" id="SignalP"/>
    </source>
</evidence>
<dbReference type="RefSeq" id="XP_028877856.1">
    <property type="nucleotide sequence ID" value="XM_029030857.1"/>
</dbReference>
<evidence type="ECO:0000313" key="3">
    <source>
        <dbReference type="EMBL" id="ORC83790.1"/>
    </source>
</evidence>
<feature type="compositionally biased region" description="Polar residues" evidence="1">
    <location>
        <begin position="89"/>
        <end position="113"/>
    </location>
</feature>
<proteinExistence type="predicted"/>
<evidence type="ECO:0000256" key="1">
    <source>
        <dbReference type="SAM" id="MobiDB-lite"/>
    </source>
</evidence>
<keyword evidence="2" id="KW-0732">Signal</keyword>
<comment type="caution">
    <text evidence="3">The sequence shown here is derived from an EMBL/GenBank/DDBJ whole genome shotgun (WGS) entry which is preliminary data.</text>
</comment>
<feature type="compositionally biased region" description="Low complexity" evidence="1">
    <location>
        <begin position="145"/>
        <end position="157"/>
    </location>
</feature>
<sequence length="302" mass="30237">MFLHRVLYVVALLLSIISLCVAADAAELSSGEVVDGGCTTDNSQTDTSKCPGNGKGDSGPPGKAGDAGPVGPSGPDGVTGEDTNDSQDTRVNQQNPTSGSSPAAHSSQRQSSGEPGKQGPSGQSGEGSNVSGRTEENQEVNKGIPPVTTVTPESSTSALTPDPNPSEGSVVESSDDGQTGGKGNNTTRESENGDNNGSAEPQPSADSPNTSATVSGDGSDNATPGNGTTPAESELTSNQEGVADNTETTPSTTTTTTTTTTLPPELTNNKKGDADSSNSISSSVWVRMPLLIVVTLACILVC</sequence>